<dbReference type="GO" id="GO:0033292">
    <property type="term" value="P:T-tubule organization"/>
    <property type="evidence" value="ECO:0007669"/>
    <property type="project" value="Ensembl"/>
</dbReference>
<evidence type="ECO:0000256" key="9">
    <source>
        <dbReference type="ARBA" id="ARBA00022553"/>
    </source>
</evidence>
<keyword evidence="7" id="KW-0963">Cytoplasm</keyword>
<evidence type="ECO:0000256" key="5">
    <source>
        <dbReference type="ARBA" id="ARBA00004642"/>
    </source>
</evidence>
<comment type="subcellular location">
    <subcellularLocation>
        <location evidence="1">Cell membrane</location>
        <location evidence="1">Sarcolemma</location>
    </subcellularLocation>
    <subcellularLocation>
        <location evidence="4">Cell membrane</location>
        <topology evidence="4">Single-pass type I membrane protein</topology>
    </subcellularLocation>
    <subcellularLocation>
        <location evidence="3">Cytoplasm</location>
        <location evidence="3">Cytoskeleton</location>
    </subcellularLocation>
    <subcellularLocation>
        <location evidence="5">Nucleus</location>
        <location evidence="5">Nucleoplasm</location>
    </subcellularLocation>
    <subcellularLocation>
        <location evidence="25">Postsynaptic cell membrane</location>
    </subcellularLocation>
    <subcellularLocation>
        <location evidence="2">Secreted</location>
        <location evidence="2">Extracellular space</location>
    </subcellularLocation>
</comment>
<dbReference type="InterPro" id="IPR030398">
    <property type="entry name" value="SEA_DG_dom"/>
</dbReference>
<protein>
    <recommendedName>
        <fullName evidence="22">Dystroglycan 1</fullName>
    </recommendedName>
    <alternativeName>
        <fullName evidence="24">Dystroglycan</fullName>
    </alternativeName>
    <alternativeName>
        <fullName evidence="23">Dystrophin-associated glycoprotein 1</fullName>
    </alternativeName>
</protein>
<evidence type="ECO:0000256" key="22">
    <source>
        <dbReference type="ARBA" id="ARBA00026224"/>
    </source>
</evidence>
<keyword evidence="18" id="KW-0539">Nucleus</keyword>
<dbReference type="GO" id="GO:0005654">
    <property type="term" value="C:nucleoplasm"/>
    <property type="evidence" value="ECO:0007669"/>
    <property type="project" value="UniProtKB-SubCell"/>
</dbReference>
<dbReference type="AlphaFoldDB" id="A0A8C4QQ16"/>
<dbReference type="Proteomes" id="UP000694388">
    <property type="component" value="Unplaced"/>
</dbReference>
<evidence type="ECO:0000256" key="19">
    <source>
        <dbReference type="ARBA" id="ARBA00023257"/>
    </source>
</evidence>
<dbReference type="GO" id="GO:0042383">
    <property type="term" value="C:sarcolemma"/>
    <property type="evidence" value="ECO:0007669"/>
    <property type="project" value="UniProtKB-SubCell"/>
</dbReference>
<comment type="function">
    <text evidence="20">The dystroglycan complex is involved in a number of processes including laminin and basement membrane assembly, sarcolemmal stability, cell survival, peripheral nerve myelination, nodal structure, cell migration, and epithelial polarization.</text>
</comment>
<name>A0A8C4QQ16_EPTBU</name>
<evidence type="ECO:0000256" key="2">
    <source>
        <dbReference type="ARBA" id="ARBA00004239"/>
    </source>
</evidence>
<dbReference type="InterPro" id="IPR013783">
    <property type="entry name" value="Ig-like_fold"/>
</dbReference>
<evidence type="ECO:0000256" key="12">
    <source>
        <dbReference type="ARBA" id="ARBA00022989"/>
    </source>
</evidence>
<dbReference type="Ensembl" id="ENSEBUT00000019300.1">
    <property type="protein sequence ID" value="ENSEBUP00000018724.1"/>
    <property type="gene ID" value="ENSEBUG00000011686.1"/>
</dbReference>
<comment type="function">
    <text evidence="21">Transmembrane protein that plays important roles in connecting the extracellular matrix to the cytoskeleton. Acts as a cell adhesion receptor in both muscle and non-muscle tissues. Receptor for both DMD and UTRN and, through these interactions, scaffolds axin to the cytoskeleton. Also functions in cell adhesion-mediated signaling and implicated in cell polarity.</text>
</comment>
<accession>A0A8C4QQ16</accession>
<dbReference type="GO" id="GO:0002009">
    <property type="term" value="P:morphogenesis of an epithelium"/>
    <property type="evidence" value="ECO:0007669"/>
    <property type="project" value="TreeGrafter"/>
</dbReference>
<evidence type="ECO:0000256" key="7">
    <source>
        <dbReference type="ARBA" id="ARBA00022490"/>
    </source>
</evidence>
<dbReference type="OMA" id="QHEGNHE"/>
<feature type="region of interest" description="Disordered" evidence="26">
    <location>
        <begin position="850"/>
        <end position="889"/>
    </location>
</feature>
<keyword evidence="11 28" id="KW-0732">Signal</keyword>
<dbReference type="GO" id="GO:0016011">
    <property type="term" value="C:dystroglycan complex"/>
    <property type="evidence" value="ECO:0007669"/>
    <property type="project" value="TreeGrafter"/>
</dbReference>
<evidence type="ECO:0000256" key="25">
    <source>
        <dbReference type="ARBA" id="ARBA00034100"/>
    </source>
</evidence>
<dbReference type="SUPFAM" id="SSF49313">
    <property type="entry name" value="Cadherin-like"/>
    <property type="match status" value="2"/>
</dbReference>
<evidence type="ECO:0000256" key="20">
    <source>
        <dbReference type="ARBA" id="ARBA00023567"/>
    </source>
</evidence>
<dbReference type="CDD" id="cd11305">
    <property type="entry name" value="alpha_DG_C"/>
    <property type="match status" value="1"/>
</dbReference>
<dbReference type="InterPro" id="IPR027468">
    <property type="entry name" value="Alpha-dystroglycan_domain_2"/>
</dbReference>
<evidence type="ECO:0000256" key="11">
    <source>
        <dbReference type="ARBA" id="ARBA00022729"/>
    </source>
</evidence>
<dbReference type="GO" id="GO:0005604">
    <property type="term" value="C:basement membrane"/>
    <property type="evidence" value="ECO:0007669"/>
    <property type="project" value="TreeGrafter"/>
</dbReference>
<dbReference type="PANTHER" id="PTHR21559">
    <property type="entry name" value="DYSTROGLYCAN-RELATED"/>
    <property type="match status" value="1"/>
</dbReference>
<dbReference type="InterPro" id="IPR006644">
    <property type="entry name" value="Cadg"/>
</dbReference>
<dbReference type="InterPro" id="IPR041631">
    <property type="entry name" value="Alpha_DG1_N2"/>
</dbReference>
<keyword evidence="13" id="KW-0770">Synapse</keyword>
<evidence type="ECO:0000256" key="27">
    <source>
        <dbReference type="SAM" id="Phobius"/>
    </source>
</evidence>
<keyword evidence="16" id="KW-0325">Glycoprotein</keyword>
<sequence length="889" mass="98144">MVSKRCLAFRCSRLCISIKILVITLGIPLCRAGNADVFVSNGDENQIEASLYHTLHNLDDVPHMNPEKVWTIPDVAALVGYAFQLNVPRSPRYGDVGPLKVTEAGKEKLPPWLMWDNGTRSLFGLPLEDDAGLYFIAISTMNNTFMDSEVFTISVVSNKNTVKSNAKLYFLTQMSNFACKPEETVTVLTVIIDADAAKMNPFHRLELLKQMQLFSKVKTEEMKLMPVVNNKLFDMSAFMAGPGNAKKMTENGALLSWELGCSLDETTVPNIMSVEESARRGTMAKHMGYPVLGWHIANHKTAVVKRVRRRLHVTPTPTFTVPLPTHPVTGMPPRRIIPTPLSPAFKTTQYVPIWHPGPGHIITHTVTVTPSRGKPTVYTTPALYPIVPTSVSTTTTVLGTIQPTAVYPDFVQPTVAFVPTAQKPRPPISTKVALSKPAMTTTRKPRVKTPVYKKTTPAPTTPFKSITTTAPIAKITTKATTTTSRTTTRIIPDTNKPPILMNHIDQLDVYLGTYFQFKIPYDTFFDHIDGTTDKLKLVLSASKTEPVGKMSWVQLNTTSQVLFGLPPNDEKLIGKHEYILTAMDKGGKKARDALEIIVHQKPNDGLSSAIFNITLDHDYNAIAKDLFAKIKLMKTLAKAFGDRNVSALTIRELGNGTFIEWINNTLPLEPCPKREIMQLAQRIGTNDGKPTKIVEAAMKPDFQLVSVTVVGSSDCEGISFVPVRQIPRIAPPTSSPEPPVEGPERTSQDDVYLNTVIPAVVVAAILLIAGIIAMICYRKKRKGRLSEEDQAMFIKKGVPIIFADELDDSKPTASSSMPLILTEEKPPLPPPEYPCQLVPGNLTLGDDFICETTPLREEDPNAPPYQPPPPFSSAQESRSLRPKNMTRWS</sequence>
<dbReference type="GO" id="GO:0021675">
    <property type="term" value="P:nerve development"/>
    <property type="evidence" value="ECO:0007669"/>
    <property type="project" value="TreeGrafter"/>
</dbReference>
<evidence type="ECO:0000256" key="28">
    <source>
        <dbReference type="SAM" id="SignalP"/>
    </source>
</evidence>
<evidence type="ECO:0000256" key="4">
    <source>
        <dbReference type="ARBA" id="ARBA00004251"/>
    </source>
</evidence>
<evidence type="ECO:0000256" key="23">
    <source>
        <dbReference type="ARBA" id="ARBA00030092"/>
    </source>
</evidence>
<evidence type="ECO:0000256" key="15">
    <source>
        <dbReference type="ARBA" id="ARBA00023157"/>
    </source>
</evidence>
<dbReference type="CDD" id="cd11303">
    <property type="entry name" value="Dystroglycan_repeat"/>
    <property type="match status" value="1"/>
</dbReference>
<dbReference type="Gene3D" id="3.30.70.1040">
    <property type="entry name" value="Dystroglycan, domain 2"/>
    <property type="match status" value="1"/>
</dbReference>
<dbReference type="SUPFAM" id="SSF111006">
    <property type="entry name" value="Dystroglycan, domain 2"/>
    <property type="match status" value="1"/>
</dbReference>
<dbReference type="GO" id="GO:0043236">
    <property type="term" value="F:laminin binding"/>
    <property type="evidence" value="ECO:0007669"/>
    <property type="project" value="Ensembl"/>
</dbReference>
<dbReference type="GO" id="GO:0005615">
    <property type="term" value="C:extracellular space"/>
    <property type="evidence" value="ECO:0007669"/>
    <property type="project" value="TreeGrafter"/>
</dbReference>
<dbReference type="InterPro" id="IPR008465">
    <property type="entry name" value="DAG1_C"/>
</dbReference>
<dbReference type="GO" id="GO:0045211">
    <property type="term" value="C:postsynaptic membrane"/>
    <property type="evidence" value="ECO:0007669"/>
    <property type="project" value="UniProtKB-SubCell"/>
</dbReference>
<keyword evidence="10 27" id="KW-0812">Transmembrane</keyword>
<dbReference type="GeneTree" id="ENSGT00390000008429"/>
<dbReference type="Ensembl" id="ENSEBUT00000019302.1">
    <property type="protein sequence ID" value="ENSEBUP00000018727.1"/>
    <property type="gene ID" value="ENSEBUG00000011686.1"/>
</dbReference>
<dbReference type="GO" id="GO:0005856">
    <property type="term" value="C:cytoskeleton"/>
    <property type="evidence" value="ECO:0007669"/>
    <property type="project" value="UniProtKB-SubCell"/>
</dbReference>
<keyword evidence="15" id="KW-1015">Disulfide bond</keyword>
<reference evidence="30" key="1">
    <citation type="submission" date="2025-05" db="UniProtKB">
        <authorList>
            <consortium name="Ensembl"/>
        </authorList>
    </citation>
    <scope>IDENTIFICATION</scope>
</reference>
<dbReference type="Gene3D" id="2.60.40.10">
    <property type="entry name" value="Immunoglobulins"/>
    <property type="match status" value="2"/>
</dbReference>
<keyword evidence="12 27" id="KW-1133">Transmembrane helix</keyword>
<evidence type="ECO:0000256" key="3">
    <source>
        <dbReference type="ARBA" id="ARBA00004245"/>
    </source>
</evidence>
<evidence type="ECO:0000256" key="18">
    <source>
        <dbReference type="ARBA" id="ARBA00023242"/>
    </source>
</evidence>
<keyword evidence="17" id="KW-0206">Cytoskeleton</keyword>
<dbReference type="GO" id="GO:0048741">
    <property type="term" value="P:skeletal muscle fiber development"/>
    <property type="evidence" value="ECO:0007669"/>
    <property type="project" value="Ensembl"/>
</dbReference>
<keyword evidence="14 27" id="KW-0472">Membrane</keyword>
<organism evidence="30 31">
    <name type="scientific">Eptatretus burgeri</name>
    <name type="common">Inshore hagfish</name>
    <dbReference type="NCBI Taxonomy" id="7764"/>
    <lineage>
        <taxon>Eukaryota</taxon>
        <taxon>Metazoa</taxon>
        <taxon>Chordata</taxon>
        <taxon>Craniata</taxon>
        <taxon>Vertebrata</taxon>
        <taxon>Cyclostomata</taxon>
        <taxon>Myxini</taxon>
        <taxon>Myxiniformes</taxon>
        <taxon>Myxinidae</taxon>
        <taxon>Eptatretinae</taxon>
        <taxon>Eptatretus</taxon>
    </lineage>
</organism>
<keyword evidence="6" id="KW-1003">Cell membrane</keyword>
<keyword evidence="31" id="KW-1185">Reference proteome</keyword>
<dbReference type="InterPro" id="IPR015919">
    <property type="entry name" value="Cadherin-like_sf"/>
</dbReference>
<evidence type="ECO:0000256" key="1">
    <source>
        <dbReference type="ARBA" id="ARBA00004135"/>
    </source>
</evidence>
<dbReference type="GO" id="GO:0007525">
    <property type="term" value="P:somatic muscle development"/>
    <property type="evidence" value="ECO:0007669"/>
    <property type="project" value="Ensembl"/>
</dbReference>
<evidence type="ECO:0000256" key="8">
    <source>
        <dbReference type="ARBA" id="ARBA00022525"/>
    </source>
</evidence>
<evidence type="ECO:0000256" key="26">
    <source>
        <dbReference type="SAM" id="MobiDB-lite"/>
    </source>
</evidence>
<evidence type="ECO:0000256" key="21">
    <source>
        <dbReference type="ARBA" id="ARBA00024991"/>
    </source>
</evidence>
<keyword evidence="8" id="KW-0964">Secreted</keyword>
<feature type="domain" description="Peptidase S72" evidence="29">
    <location>
        <begin position="601"/>
        <end position="714"/>
    </location>
</feature>
<dbReference type="PANTHER" id="PTHR21559:SF22">
    <property type="entry name" value="DYSTROGLYCAN 1"/>
    <property type="match status" value="1"/>
</dbReference>
<evidence type="ECO:0000313" key="30">
    <source>
        <dbReference type="Ensembl" id="ENSEBUP00000018727.1"/>
    </source>
</evidence>
<dbReference type="Pfam" id="PF05454">
    <property type="entry name" value="DAG1"/>
    <property type="match status" value="1"/>
</dbReference>
<dbReference type="GO" id="GO:0016203">
    <property type="term" value="P:muscle attachment"/>
    <property type="evidence" value="ECO:0007669"/>
    <property type="project" value="Ensembl"/>
</dbReference>
<feature type="compositionally biased region" description="Pro residues" evidence="26">
    <location>
        <begin position="861"/>
        <end position="871"/>
    </location>
</feature>
<feature type="transmembrane region" description="Helical" evidence="27">
    <location>
        <begin position="756"/>
        <end position="777"/>
    </location>
</feature>
<evidence type="ECO:0000256" key="10">
    <source>
        <dbReference type="ARBA" id="ARBA00022692"/>
    </source>
</evidence>
<proteinExistence type="predicted"/>
<evidence type="ECO:0000256" key="16">
    <source>
        <dbReference type="ARBA" id="ARBA00023180"/>
    </source>
</evidence>
<keyword evidence="9" id="KW-0597">Phosphoprotein</keyword>
<dbReference type="GO" id="GO:0007411">
    <property type="term" value="P:axon guidance"/>
    <property type="evidence" value="ECO:0007669"/>
    <property type="project" value="TreeGrafter"/>
</dbReference>
<dbReference type="PROSITE" id="PS51699">
    <property type="entry name" value="SEA_DG"/>
    <property type="match status" value="1"/>
</dbReference>
<keyword evidence="19" id="KW-0628">Postsynaptic cell membrane</keyword>
<dbReference type="Pfam" id="PF18424">
    <property type="entry name" value="a_DG1_N2"/>
    <property type="match status" value="1"/>
</dbReference>
<dbReference type="GO" id="GO:0043113">
    <property type="term" value="P:receptor clustering"/>
    <property type="evidence" value="ECO:0007669"/>
    <property type="project" value="Ensembl"/>
</dbReference>
<evidence type="ECO:0000313" key="31">
    <source>
        <dbReference type="Proteomes" id="UP000694388"/>
    </source>
</evidence>
<evidence type="ECO:0000259" key="29">
    <source>
        <dbReference type="PROSITE" id="PS51699"/>
    </source>
</evidence>
<feature type="signal peptide" evidence="28">
    <location>
        <begin position="1"/>
        <end position="32"/>
    </location>
</feature>
<dbReference type="GO" id="GO:0005509">
    <property type="term" value="F:calcium ion binding"/>
    <property type="evidence" value="ECO:0007669"/>
    <property type="project" value="InterPro"/>
</dbReference>
<evidence type="ECO:0000256" key="14">
    <source>
        <dbReference type="ARBA" id="ARBA00023136"/>
    </source>
</evidence>
<evidence type="ECO:0000256" key="24">
    <source>
        <dbReference type="ARBA" id="ARBA00031034"/>
    </source>
</evidence>
<dbReference type="SMART" id="SM00736">
    <property type="entry name" value="CADG"/>
    <property type="match status" value="2"/>
</dbReference>
<evidence type="ECO:0000256" key="17">
    <source>
        <dbReference type="ARBA" id="ARBA00023212"/>
    </source>
</evidence>
<feature type="chain" id="PRO_5044680540" description="Dystroglycan 1" evidence="28">
    <location>
        <begin position="33"/>
        <end position="889"/>
    </location>
</feature>
<evidence type="ECO:0000256" key="13">
    <source>
        <dbReference type="ARBA" id="ARBA00023018"/>
    </source>
</evidence>
<evidence type="ECO:0000256" key="6">
    <source>
        <dbReference type="ARBA" id="ARBA00022475"/>
    </source>
</evidence>